<dbReference type="InterPro" id="IPR001509">
    <property type="entry name" value="Epimerase_deHydtase"/>
</dbReference>
<dbReference type="Proteomes" id="UP000188324">
    <property type="component" value="Chromosome"/>
</dbReference>
<name>A0A1Q2CG25_9ACTN</name>
<gene>
    <name evidence="1" type="ORF">RPIT_09935</name>
</gene>
<organism evidence="1 2">
    <name type="scientific">Tessaracoccus flavus</name>
    <dbReference type="NCBI Taxonomy" id="1610493"/>
    <lineage>
        <taxon>Bacteria</taxon>
        <taxon>Bacillati</taxon>
        <taxon>Actinomycetota</taxon>
        <taxon>Actinomycetes</taxon>
        <taxon>Propionibacteriales</taxon>
        <taxon>Propionibacteriaceae</taxon>
        <taxon>Tessaracoccus</taxon>
    </lineage>
</organism>
<dbReference type="STRING" id="1610493.RPIT_09935"/>
<accession>A0A1Q2CG25</accession>
<dbReference type="Pfam" id="PF01370">
    <property type="entry name" value="Epimerase"/>
    <property type="match status" value="1"/>
</dbReference>
<dbReference type="InterPro" id="IPR036291">
    <property type="entry name" value="NAD(P)-bd_dom_sf"/>
</dbReference>
<dbReference type="Gene3D" id="3.40.50.720">
    <property type="entry name" value="NAD(P)-binding Rossmann-like Domain"/>
    <property type="match status" value="1"/>
</dbReference>
<dbReference type="SUPFAM" id="SSF51735">
    <property type="entry name" value="NAD(P)-binding Rossmann-fold domains"/>
    <property type="match status" value="1"/>
</dbReference>
<proteinExistence type="predicted"/>
<dbReference type="AlphaFoldDB" id="A0A1Q2CG25"/>
<evidence type="ECO:0000313" key="2">
    <source>
        <dbReference type="Proteomes" id="UP000188324"/>
    </source>
</evidence>
<dbReference type="KEGG" id="tfl:RPIT_09935"/>
<reference evidence="1 2" key="1">
    <citation type="journal article" date="2016" name="Int. J. Syst. Evol. Microbiol.">
        <title>Tessaracoccus flavus sp. nov., isolated from the drainage system of a lindane-producing factory.</title>
        <authorList>
            <person name="Kumari R."/>
            <person name="Singh P."/>
            <person name="Schumann P."/>
            <person name="Lal R."/>
        </authorList>
    </citation>
    <scope>NUCLEOTIDE SEQUENCE [LARGE SCALE GENOMIC DNA]</scope>
    <source>
        <strain evidence="1 2">RP1T</strain>
    </source>
</reference>
<keyword evidence="2" id="KW-1185">Reference proteome</keyword>
<dbReference type="RefSeq" id="WP_077342769.1">
    <property type="nucleotide sequence ID" value="NZ_CP019605.1"/>
</dbReference>
<sequence>MRIVITGASGKAGQATLRHFAELPHYDVLGTDLAPRPAWYAGDFLRADLAEYGEAVDVLSGADAVVHHANNPRRRDLHRLLDVPTREALAVTHPGITVPDHVSEFGTLLSNSAAKDALGFAPQHSWRHEVHG</sequence>
<protein>
    <submittedName>
        <fullName evidence="1">Uncharacterized protein</fullName>
    </submittedName>
</protein>
<dbReference type="OrthoDB" id="9795501at2"/>
<dbReference type="EMBL" id="CP019605">
    <property type="protein sequence ID" value="AQP45069.1"/>
    <property type="molecule type" value="Genomic_DNA"/>
</dbReference>
<evidence type="ECO:0000313" key="1">
    <source>
        <dbReference type="EMBL" id="AQP45069.1"/>
    </source>
</evidence>